<dbReference type="InterPro" id="IPR007685">
    <property type="entry name" value="RelA_SpoT"/>
</dbReference>
<dbReference type="FunFam" id="3.30.460.10:FF:000001">
    <property type="entry name" value="GTP pyrophosphokinase RelA"/>
    <property type="match status" value="1"/>
</dbReference>
<dbReference type="SMART" id="SM00471">
    <property type="entry name" value="HDc"/>
    <property type="match status" value="1"/>
</dbReference>
<dbReference type="Gene3D" id="3.10.20.30">
    <property type="match status" value="1"/>
</dbReference>
<dbReference type="PROSITE" id="PS51880">
    <property type="entry name" value="TGS"/>
    <property type="match status" value="1"/>
</dbReference>
<dbReference type="Pfam" id="PF13328">
    <property type="entry name" value="HD_4"/>
    <property type="match status" value="1"/>
</dbReference>
<dbReference type="Pfam" id="PF13291">
    <property type="entry name" value="ACT_4"/>
    <property type="match status" value="1"/>
</dbReference>
<name>A0A9D1H3J6_9FIRM</name>
<dbReference type="Proteomes" id="UP000824165">
    <property type="component" value="Unassembled WGS sequence"/>
</dbReference>
<evidence type="ECO:0000313" key="8">
    <source>
        <dbReference type="EMBL" id="HIT85885.1"/>
    </source>
</evidence>
<dbReference type="CDD" id="cd04876">
    <property type="entry name" value="ACT_RelA-SpoT"/>
    <property type="match status" value="1"/>
</dbReference>
<dbReference type="EMBL" id="DVLU01000085">
    <property type="protein sequence ID" value="HIT85885.1"/>
    <property type="molecule type" value="Genomic_DNA"/>
</dbReference>
<gene>
    <name evidence="8" type="ORF">IAA60_08315</name>
</gene>
<sequence>MTDNKQYSILEPEQLPKTAEGDTDAVVEKIISAVKVYSPHANTDMIYIAYRLAKNAHKNQRRKSGAPYIEHPVQVAYIASQFSLDATTITAALLHDVVEDTPYTAEDIEAIFGKNVAELVDGVTKLHKIKYVSPEEQQVENLRKMFFAMAKDIRVVIIKLIDRLHNMRTLNFMRREKQLTISKETLDVYAPLAHRLGMSKIKVELEDLALKYLDPVAYEEIARSINQKKSEREQYVKDIIKIFEAKLAEMGIKGQVTGRAKHFYSIFRKLYTKNKTIDELYDLFAVRIIVDTVTDCYAILGMVHDLYTPVPMRFKDYIAMPKPNMYQSLHTTVIGPNGTPFEIQIRTWQMHQVAENGIAAHWKYKEGISGESKMDTKLEWVRNLLDTQNELLDTDDFFNTLKVDLFEDEVFVFTPQGKVISLPAGATVIDFAFRIHSEVGYKMSGAKVNGKIVPNSYILQTGEIVEILTANTHGPSRDWLKVCKTSQAKNKINQWFKRERRDENIEHGKELIEKELRRLGNTHAQLFKPEWVEPMTRRYGFQSVDDLYASVGYGALTAQKVVVRLRDRWLQEQREAESKKKLEAVYNDDSGSVEAAPAKHRGSSRGIVVKDIDNCLVRLAHCCNPVAGDDIVGFITKGRGVSIHRRDCPNMNPENMSEEDRGRFIEVWWDKERSTSYIANLQIESPDRDGILLEVTNVLADMKVHMKSVNAFVNKKGTAVIQVGVEIRNTADLAAINKKLKQIRGVNKISRTSN</sequence>
<dbReference type="FunFam" id="3.10.20.30:FF:000002">
    <property type="entry name" value="GTP pyrophosphokinase (RelA/SpoT)"/>
    <property type="match status" value="1"/>
</dbReference>
<evidence type="ECO:0000259" key="5">
    <source>
        <dbReference type="PROSITE" id="PS51671"/>
    </source>
</evidence>
<dbReference type="SMART" id="SM00954">
    <property type="entry name" value="RelA_SpoT"/>
    <property type="match status" value="1"/>
</dbReference>
<dbReference type="PANTHER" id="PTHR21262">
    <property type="entry name" value="GUANOSINE-3',5'-BIS DIPHOSPHATE 3'-PYROPHOSPHOHYDROLASE"/>
    <property type="match status" value="1"/>
</dbReference>
<dbReference type="InterPro" id="IPR003607">
    <property type="entry name" value="HD/PDEase_dom"/>
</dbReference>
<dbReference type="CDD" id="cd05399">
    <property type="entry name" value="NT_Rel-Spo_like"/>
    <property type="match status" value="1"/>
</dbReference>
<dbReference type="InterPro" id="IPR006674">
    <property type="entry name" value="HD_domain"/>
</dbReference>
<dbReference type="FunFam" id="1.10.3210.10:FF:000001">
    <property type="entry name" value="GTP pyrophosphokinase RelA"/>
    <property type="match status" value="1"/>
</dbReference>
<dbReference type="SUPFAM" id="SSF81271">
    <property type="entry name" value="TGS-like"/>
    <property type="match status" value="1"/>
</dbReference>
<evidence type="ECO:0000313" key="9">
    <source>
        <dbReference type="Proteomes" id="UP000824165"/>
    </source>
</evidence>
<evidence type="ECO:0000259" key="6">
    <source>
        <dbReference type="PROSITE" id="PS51831"/>
    </source>
</evidence>
<dbReference type="Gene3D" id="3.30.460.10">
    <property type="entry name" value="Beta Polymerase, domain 2"/>
    <property type="match status" value="1"/>
</dbReference>
<organism evidence="8 9">
    <name type="scientific">Candidatus Ornithomonoglobus intestinigallinarum</name>
    <dbReference type="NCBI Taxonomy" id="2840894"/>
    <lineage>
        <taxon>Bacteria</taxon>
        <taxon>Bacillati</taxon>
        <taxon>Bacillota</taxon>
        <taxon>Clostridia</taxon>
        <taxon>Candidatus Ornithomonoglobus</taxon>
    </lineage>
</organism>
<evidence type="ECO:0000256" key="4">
    <source>
        <dbReference type="RuleBase" id="RU003847"/>
    </source>
</evidence>
<protein>
    <recommendedName>
        <fullName evidence="2">GTP diphosphokinase</fullName>
        <ecNumber evidence="2">2.7.6.5</ecNumber>
    </recommendedName>
</protein>
<evidence type="ECO:0000256" key="1">
    <source>
        <dbReference type="ARBA" id="ARBA00004976"/>
    </source>
</evidence>
<comment type="similarity">
    <text evidence="4">Belongs to the relA/spoT family.</text>
</comment>
<feature type="domain" description="TGS" evidence="7">
    <location>
        <begin position="408"/>
        <end position="469"/>
    </location>
</feature>
<dbReference type="InterPro" id="IPR012676">
    <property type="entry name" value="TGS-like"/>
</dbReference>
<dbReference type="NCBIfam" id="TIGR00691">
    <property type="entry name" value="spoT_relA"/>
    <property type="match status" value="1"/>
</dbReference>
<feature type="domain" description="HD" evidence="6">
    <location>
        <begin position="68"/>
        <end position="167"/>
    </location>
</feature>
<proteinExistence type="inferred from homology"/>
<comment type="caution">
    <text evidence="8">The sequence shown here is derived from an EMBL/GenBank/DDBJ whole genome shotgun (WGS) entry which is preliminary data.</text>
</comment>
<dbReference type="SUPFAM" id="SSF81301">
    <property type="entry name" value="Nucleotidyltransferase"/>
    <property type="match status" value="1"/>
</dbReference>
<comment type="catalytic activity">
    <reaction evidence="3">
        <text>GTP + ATP = guanosine 3'-diphosphate 5'-triphosphate + AMP</text>
        <dbReference type="Rhea" id="RHEA:22088"/>
        <dbReference type="ChEBI" id="CHEBI:30616"/>
        <dbReference type="ChEBI" id="CHEBI:37565"/>
        <dbReference type="ChEBI" id="CHEBI:142410"/>
        <dbReference type="ChEBI" id="CHEBI:456215"/>
        <dbReference type="EC" id="2.7.6.5"/>
    </reaction>
</comment>
<dbReference type="InterPro" id="IPR002912">
    <property type="entry name" value="ACT_dom"/>
</dbReference>
<dbReference type="PROSITE" id="PS51831">
    <property type="entry name" value="HD"/>
    <property type="match status" value="1"/>
</dbReference>
<dbReference type="InterPro" id="IPR012675">
    <property type="entry name" value="Beta-grasp_dom_sf"/>
</dbReference>
<accession>A0A9D1H3J6</accession>
<dbReference type="Pfam" id="PF19296">
    <property type="entry name" value="RelA_AH_RIS"/>
    <property type="match status" value="1"/>
</dbReference>
<dbReference type="InterPro" id="IPR033655">
    <property type="entry name" value="TGS_RelA/SpoT"/>
</dbReference>
<dbReference type="SUPFAM" id="SSF55021">
    <property type="entry name" value="ACT-like"/>
    <property type="match status" value="1"/>
</dbReference>
<dbReference type="CDD" id="cd00077">
    <property type="entry name" value="HDc"/>
    <property type="match status" value="1"/>
</dbReference>
<dbReference type="PANTHER" id="PTHR21262:SF31">
    <property type="entry name" value="GTP PYROPHOSPHOKINASE"/>
    <property type="match status" value="1"/>
</dbReference>
<dbReference type="Gene3D" id="3.30.70.260">
    <property type="match status" value="1"/>
</dbReference>
<dbReference type="Gene3D" id="1.10.3210.10">
    <property type="entry name" value="Hypothetical protein af1432"/>
    <property type="match status" value="1"/>
</dbReference>
<dbReference type="Pfam" id="PF04607">
    <property type="entry name" value="RelA_SpoT"/>
    <property type="match status" value="1"/>
</dbReference>
<dbReference type="InterPro" id="IPR004811">
    <property type="entry name" value="RelA/Spo_fam"/>
</dbReference>
<dbReference type="CDD" id="cd01668">
    <property type="entry name" value="TGS_RSH"/>
    <property type="match status" value="1"/>
</dbReference>
<dbReference type="GO" id="GO:0005886">
    <property type="term" value="C:plasma membrane"/>
    <property type="evidence" value="ECO:0007669"/>
    <property type="project" value="TreeGrafter"/>
</dbReference>
<comment type="function">
    <text evidence="4">In eubacteria ppGpp (guanosine 3'-diphosphate 5'-diphosphate) is a mediator of the stringent response that coordinates a variety of cellular activities in response to changes in nutritional abundance.</text>
</comment>
<dbReference type="InterPro" id="IPR043519">
    <property type="entry name" value="NT_sf"/>
</dbReference>
<dbReference type="InterPro" id="IPR004095">
    <property type="entry name" value="TGS"/>
</dbReference>
<dbReference type="GO" id="GO:0015969">
    <property type="term" value="P:guanosine tetraphosphate metabolic process"/>
    <property type="evidence" value="ECO:0007669"/>
    <property type="project" value="InterPro"/>
</dbReference>
<reference evidence="8" key="1">
    <citation type="submission" date="2020-10" db="EMBL/GenBank/DDBJ databases">
        <authorList>
            <person name="Gilroy R."/>
        </authorList>
    </citation>
    <scope>NUCLEOTIDE SEQUENCE</scope>
    <source>
        <strain evidence="8">CHK181-108</strain>
    </source>
</reference>
<dbReference type="GO" id="GO:0008728">
    <property type="term" value="F:GTP diphosphokinase activity"/>
    <property type="evidence" value="ECO:0007669"/>
    <property type="project" value="UniProtKB-EC"/>
</dbReference>
<dbReference type="AlphaFoldDB" id="A0A9D1H3J6"/>
<evidence type="ECO:0000256" key="2">
    <source>
        <dbReference type="ARBA" id="ARBA00013251"/>
    </source>
</evidence>
<dbReference type="InterPro" id="IPR045600">
    <property type="entry name" value="RelA/SpoT_AH_RIS"/>
</dbReference>
<dbReference type="InterPro" id="IPR045865">
    <property type="entry name" value="ACT-like_dom_sf"/>
</dbReference>
<feature type="domain" description="ACT" evidence="5">
    <location>
        <begin position="680"/>
        <end position="754"/>
    </location>
</feature>
<evidence type="ECO:0000259" key="7">
    <source>
        <dbReference type="PROSITE" id="PS51880"/>
    </source>
</evidence>
<dbReference type="EC" id="2.7.6.5" evidence="2"/>
<dbReference type="PROSITE" id="PS51671">
    <property type="entry name" value="ACT"/>
    <property type="match status" value="1"/>
</dbReference>
<evidence type="ECO:0000256" key="3">
    <source>
        <dbReference type="ARBA" id="ARBA00048244"/>
    </source>
</evidence>
<dbReference type="Pfam" id="PF02824">
    <property type="entry name" value="TGS"/>
    <property type="match status" value="1"/>
</dbReference>
<reference evidence="8" key="2">
    <citation type="journal article" date="2021" name="PeerJ">
        <title>Extensive microbial diversity within the chicken gut microbiome revealed by metagenomics and culture.</title>
        <authorList>
            <person name="Gilroy R."/>
            <person name="Ravi A."/>
            <person name="Getino M."/>
            <person name="Pursley I."/>
            <person name="Horton D.L."/>
            <person name="Alikhan N.F."/>
            <person name="Baker D."/>
            <person name="Gharbi K."/>
            <person name="Hall N."/>
            <person name="Watson M."/>
            <person name="Adriaenssens E.M."/>
            <person name="Foster-Nyarko E."/>
            <person name="Jarju S."/>
            <person name="Secka A."/>
            <person name="Antonio M."/>
            <person name="Oren A."/>
            <person name="Chaudhuri R.R."/>
            <person name="La Ragione R."/>
            <person name="Hildebrand F."/>
            <person name="Pallen M.J."/>
        </authorList>
    </citation>
    <scope>NUCLEOTIDE SEQUENCE</scope>
    <source>
        <strain evidence="8">CHK181-108</strain>
    </source>
</reference>
<comment type="pathway">
    <text evidence="1">Purine metabolism; ppGpp biosynthesis; ppGpp from GTP: step 1/2.</text>
</comment>
<dbReference type="SUPFAM" id="SSF109604">
    <property type="entry name" value="HD-domain/PDEase-like"/>
    <property type="match status" value="1"/>
</dbReference>